<organism evidence="1 2">
    <name type="scientific">Manihot esculenta</name>
    <name type="common">Cassava</name>
    <name type="synonym">Jatropha manihot</name>
    <dbReference type="NCBI Taxonomy" id="3983"/>
    <lineage>
        <taxon>Eukaryota</taxon>
        <taxon>Viridiplantae</taxon>
        <taxon>Streptophyta</taxon>
        <taxon>Embryophyta</taxon>
        <taxon>Tracheophyta</taxon>
        <taxon>Spermatophyta</taxon>
        <taxon>Magnoliopsida</taxon>
        <taxon>eudicotyledons</taxon>
        <taxon>Gunneridae</taxon>
        <taxon>Pentapetalae</taxon>
        <taxon>rosids</taxon>
        <taxon>fabids</taxon>
        <taxon>Malpighiales</taxon>
        <taxon>Euphorbiaceae</taxon>
        <taxon>Crotonoideae</taxon>
        <taxon>Manihoteae</taxon>
        <taxon>Manihot</taxon>
    </lineage>
</organism>
<dbReference type="Proteomes" id="UP000091857">
    <property type="component" value="Chromosome 12"/>
</dbReference>
<comment type="caution">
    <text evidence="1">The sequence shown here is derived from an EMBL/GenBank/DDBJ whole genome shotgun (WGS) entry which is preliminary data.</text>
</comment>
<reference evidence="2" key="1">
    <citation type="journal article" date="2016" name="Nat. Biotechnol.">
        <title>Sequencing wild and cultivated cassava and related species reveals extensive interspecific hybridization and genetic diversity.</title>
        <authorList>
            <person name="Bredeson J.V."/>
            <person name="Lyons J.B."/>
            <person name="Prochnik S.E."/>
            <person name="Wu G.A."/>
            <person name="Ha C.M."/>
            <person name="Edsinger-Gonzales E."/>
            <person name="Grimwood J."/>
            <person name="Schmutz J."/>
            <person name="Rabbi I.Y."/>
            <person name="Egesi C."/>
            <person name="Nauluvula P."/>
            <person name="Lebot V."/>
            <person name="Ndunguru J."/>
            <person name="Mkamilo G."/>
            <person name="Bart R.S."/>
            <person name="Setter T.L."/>
            <person name="Gleadow R.M."/>
            <person name="Kulakow P."/>
            <person name="Ferguson M.E."/>
            <person name="Rounsley S."/>
            <person name="Rokhsar D.S."/>
        </authorList>
    </citation>
    <scope>NUCLEOTIDE SEQUENCE [LARGE SCALE GENOMIC DNA]</scope>
    <source>
        <strain evidence="2">cv. AM560-2</strain>
    </source>
</reference>
<evidence type="ECO:0000313" key="2">
    <source>
        <dbReference type="Proteomes" id="UP000091857"/>
    </source>
</evidence>
<keyword evidence="2" id="KW-1185">Reference proteome</keyword>
<evidence type="ECO:0000313" key="1">
    <source>
        <dbReference type="EMBL" id="KAG8642767.1"/>
    </source>
</evidence>
<dbReference type="EMBL" id="CM004398">
    <property type="protein sequence ID" value="KAG8642767.1"/>
    <property type="molecule type" value="Genomic_DNA"/>
</dbReference>
<gene>
    <name evidence="1" type="ORF">MANES_12G118807v8</name>
</gene>
<accession>A0ACB7GQV7</accession>
<protein>
    <submittedName>
        <fullName evidence="1">Uncharacterized protein</fullName>
    </submittedName>
</protein>
<sequence length="68" mass="7543">MTFSIHYFIVLTLSVSLLSVDRIASTQGLIGTCQRAFALTLTGKLILVEPLWSESNHYFPSIEPAQIC</sequence>
<proteinExistence type="predicted"/>
<name>A0ACB7GQV7_MANES</name>